<sequence>MVDITNRIEEAERLKSLNPLSCEVEYTEINILAQRLSKVILDNYRVLRRIVECREEALRQRWTKKSNAQRRKILQDCDVKLSETHRADYTQLFRWQANPAEDPISSMQLNSEILSHRNDFLHPNLNVEDLTKVKSMLLLINSRGRNPPHLFADADLRAADLGFVGGFLPLKYLKDHTLLLEGESAETYGRLVRWTDKKMKERILAGFQYLPHEGLLILEIQQNVYSFLVNWCEALLQDSDIATIWGLSIEPEPPLLVQTSDNTTIASIAMETPYRLPSKLDFNRLRAVVTAKRLSAEDYIHDLKENPGIFADAMIEASDHRLERIIDDEGKASSSIGTPEFWENVTRNVVVDAYFGMISWDIISKQLERLAMLQGKYAAFIHPENCLPEEFLKELLSFKNVLEFIQVGSRSNLTQGLPASLPFRHRFHRVSEISGCIEATQRVGKGFSKSEDLMIQLFEIMFTPERQKSLSLPAIMDDIEHIIEQDLELKAKITPWVSRALSDLGLIIRLGHEIDLYLPWATGFPRGMETHKDWLKSDLQDRCAELHKTDHYMTSSFRSLKALGDPTDERYNYPCDQRRTKKITEAMQSAEVKLDYFWTKLEYEYRRVSGSTLKQTIGHIFTNMRTIERTPDWVAPIRPARVFPKSFQAPTIPQFFNNESISNFVVPREKIKPKTRGEPTSFANIVEDTSEVALSEPKERIYKLKARALKVFKVLFFQPSESNIPGDLPWTEFKYAMVAMGFNVHKLDGSACQFTPPSTGEYEGKHRIQFHEPHSPGSTAKIPFHIARSMGRRLKYTYGWHSGMFVSE</sequence>
<gene>
    <name evidence="1" type="ORF">BGAL_0491g00070</name>
</gene>
<accession>A0A4S8QQC9</accession>
<dbReference type="PANTHER" id="PTHR40788">
    <property type="entry name" value="CLR5 DOMAIN-CONTAINING PROTEIN-RELATED"/>
    <property type="match status" value="1"/>
</dbReference>
<dbReference type="EMBL" id="PQXL01000490">
    <property type="protein sequence ID" value="THV45425.1"/>
    <property type="molecule type" value="Genomic_DNA"/>
</dbReference>
<dbReference type="OrthoDB" id="2922289at2759"/>
<evidence type="ECO:0000313" key="2">
    <source>
        <dbReference type="Proteomes" id="UP000308671"/>
    </source>
</evidence>
<evidence type="ECO:0000313" key="1">
    <source>
        <dbReference type="EMBL" id="THV45425.1"/>
    </source>
</evidence>
<organism evidence="1 2">
    <name type="scientific">Botrytis galanthina</name>
    <dbReference type="NCBI Taxonomy" id="278940"/>
    <lineage>
        <taxon>Eukaryota</taxon>
        <taxon>Fungi</taxon>
        <taxon>Dikarya</taxon>
        <taxon>Ascomycota</taxon>
        <taxon>Pezizomycotina</taxon>
        <taxon>Leotiomycetes</taxon>
        <taxon>Helotiales</taxon>
        <taxon>Sclerotiniaceae</taxon>
        <taxon>Botrytis</taxon>
    </lineage>
</organism>
<comment type="caution">
    <text evidence="1">The sequence shown here is derived from an EMBL/GenBank/DDBJ whole genome shotgun (WGS) entry which is preliminary data.</text>
</comment>
<proteinExistence type="predicted"/>
<dbReference type="PANTHER" id="PTHR40788:SF2">
    <property type="entry name" value="CLR5 DOMAIN-CONTAINING PROTEIN"/>
    <property type="match status" value="1"/>
</dbReference>
<protein>
    <submittedName>
        <fullName evidence="1">Uncharacterized protein</fullName>
    </submittedName>
</protein>
<reference evidence="1 2" key="1">
    <citation type="submission" date="2017-12" db="EMBL/GenBank/DDBJ databases">
        <title>Comparative genomics of Botrytis spp.</title>
        <authorList>
            <person name="Valero-Jimenez C.A."/>
            <person name="Tapia P."/>
            <person name="Veloso J."/>
            <person name="Silva-Moreno E."/>
            <person name="Staats M."/>
            <person name="Valdes J.H."/>
            <person name="Van Kan J.A.L."/>
        </authorList>
    </citation>
    <scope>NUCLEOTIDE SEQUENCE [LARGE SCALE GENOMIC DNA]</scope>
    <source>
        <strain evidence="1 2">MUCL435</strain>
    </source>
</reference>
<name>A0A4S8QQC9_9HELO</name>
<dbReference type="AlphaFoldDB" id="A0A4S8QQC9"/>
<keyword evidence="2" id="KW-1185">Reference proteome</keyword>
<dbReference type="Proteomes" id="UP000308671">
    <property type="component" value="Unassembled WGS sequence"/>
</dbReference>